<dbReference type="InterPro" id="IPR018114">
    <property type="entry name" value="TRYPSIN_HIS"/>
</dbReference>
<evidence type="ECO:0000259" key="3">
    <source>
        <dbReference type="PROSITE" id="PS50240"/>
    </source>
</evidence>
<gene>
    <name evidence="4" type="ORF">QR680_011082</name>
</gene>
<dbReference type="InterPro" id="IPR043504">
    <property type="entry name" value="Peptidase_S1_PA_chymotrypsin"/>
</dbReference>
<dbReference type="SUPFAM" id="SSF50494">
    <property type="entry name" value="Trypsin-like serine proteases"/>
    <property type="match status" value="1"/>
</dbReference>
<keyword evidence="2" id="KW-0732">Signal</keyword>
<dbReference type="PRINTS" id="PR00722">
    <property type="entry name" value="CHYMOTRYPSIN"/>
</dbReference>
<reference evidence="4" key="1">
    <citation type="submission" date="2023-06" db="EMBL/GenBank/DDBJ databases">
        <title>Genomic analysis of the entomopathogenic nematode Steinernema hermaphroditum.</title>
        <authorList>
            <person name="Schwarz E.M."/>
            <person name="Heppert J.K."/>
            <person name="Baniya A."/>
            <person name="Schwartz H.T."/>
            <person name="Tan C.-H."/>
            <person name="Antoshechkin I."/>
            <person name="Sternberg P.W."/>
            <person name="Goodrich-Blair H."/>
            <person name="Dillman A.R."/>
        </authorList>
    </citation>
    <scope>NUCLEOTIDE SEQUENCE</scope>
    <source>
        <strain evidence="4">PS9179</strain>
        <tissue evidence="4">Whole animal</tissue>
    </source>
</reference>
<dbReference type="InterPro" id="IPR001254">
    <property type="entry name" value="Trypsin_dom"/>
</dbReference>
<feature type="chain" id="PRO_5041349195" description="Peptidase S1 domain-containing protein" evidence="2">
    <location>
        <begin position="18"/>
        <end position="208"/>
    </location>
</feature>
<dbReference type="PANTHER" id="PTHR24252:SF7">
    <property type="entry name" value="HYALIN"/>
    <property type="match status" value="1"/>
</dbReference>
<accession>A0AA39IST9</accession>
<dbReference type="PANTHER" id="PTHR24252">
    <property type="entry name" value="ACROSIN-RELATED"/>
    <property type="match status" value="1"/>
</dbReference>
<name>A0AA39IST9_9BILA</name>
<dbReference type="InterPro" id="IPR009003">
    <property type="entry name" value="Peptidase_S1_PA"/>
</dbReference>
<dbReference type="EMBL" id="JAUCMV010000001">
    <property type="protein sequence ID" value="KAK0428922.1"/>
    <property type="molecule type" value="Genomic_DNA"/>
</dbReference>
<feature type="domain" description="Peptidase S1" evidence="3">
    <location>
        <begin position="24"/>
        <end position="208"/>
    </location>
</feature>
<proteinExistence type="predicted"/>
<dbReference type="SMART" id="SM00020">
    <property type="entry name" value="Tryp_SPc"/>
    <property type="match status" value="1"/>
</dbReference>
<dbReference type="Pfam" id="PF00089">
    <property type="entry name" value="Trypsin"/>
    <property type="match status" value="1"/>
</dbReference>
<dbReference type="Gene3D" id="2.40.10.10">
    <property type="entry name" value="Trypsin-like serine proteases"/>
    <property type="match status" value="1"/>
</dbReference>
<evidence type="ECO:0000313" key="4">
    <source>
        <dbReference type="EMBL" id="KAK0428922.1"/>
    </source>
</evidence>
<protein>
    <recommendedName>
        <fullName evidence="3">Peptidase S1 domain-containing protein</fullName>
    </recommendedName>
</protein>
<dbReference type="Proteomes" id="UP001175271">
    <property type="component" value="Unassembled WGS sequence"/>
</dbReference>
<dbReference type="InterPro" id="IPR001314">
    <property type="entry name" value="Peptidase_S1A"/>
</dbReference>
<keyword evidence="5" id="KW-1185">Reference proteome</keyword>
<evidence type="ECO:0000256" key="1">
    <source>
        <dbReference type="ARBA" id="ARBA00023157"/>
    </source>
</evidence>
<evidence type="ECO:0000256" key="2">
    <source>
        <dbReference type="SAM" id="SignalP"/>
    </source>
</evidence>
<feature type="signal peptide" evidence="2">
    <location>
        <begin position="1"/>
        <end position="17"/>
    </location>
</feature>
<dbReference type="GO" id="GO:0004252">
    <property type="term" value="F:serine-type endopeptidase activity"/>
    <property type="evidence" value="ECO:0007669"/>
    <property type="project" value="InterPro"/>
</dbReference>
<evidence type="ECO:0000313" key="5">
    <source>
        <dbReference type="Proteomes" id="UP001175271"/>
    </source>
</evidence>
<dbReference type="AlphaFoldDB" id="A0AA39IST9"/>
<comment type="caution">
    <text evidence="4">The sequence shown here is derived from an EMBL/GenBank/DDBJ whole genome shotgun (WGS) entry which is preliminary data.</text>
</comment>
<dbReference type="PROSITE" id="PS50240">
    <property type="entry name" value="TRYPSIN_DOM"/>
    <property type="match status" value="1"/>
</dbReference>
<keyword evidence="1" id="KW-1015">Disulfide bond</keyword>
<sequence>MILLTFLVGLCFSSVSTAPREKRVLDGTPVPIGVHPFFVYVEDAESSCGGAIIGDRWVLTAAHCFNADDEVTIYAGINSPIVQKYRARKISWYKKFDESDGLSDIILLETARPIEFNAYVQPIDLAQEEIEIGQSVITMGYGVTDVYTNVMFHCPWIEETTSSTVCCSRECRKRIEESRINEGKKILDELATLDKEAFDEFLKILFES</sequence>
<dbReference type="GO" id="GO:0006508">
    <property type="term" value="P:proteolysis"/>
    <property type="evidence" value="ECO:0007669"/>
    <property type="project" value="InterPro"/>
</dbReference>
<dbReference type="PROSITE" id="PS00134">
    <property type="entry name" value="TRYPSIN_HIS"/>
    <property type="match status" value="1"/>
</dbReference>
<organism evidence="4 5">
    <name type="scientific">Steinernema hermaphroditum</name>
    <dbReference type="NCBI Taxonomy" id="289476"/>
    <lineage>
        <taxon>Eukaryota</taxon>
        <taxon>Metazoa</taxon>
        <taxon>Ecdysozoa</taxon>
        <taxon>Nematoda</taxon>
        <taxon>Chromadorea</taxon>
        <taxon>Rhabditida</taxon>
        <taxon>Tylenchina</taxon>
        <taxon>Panagrolaimomorpha</taxon>
        <taxon>Strongyloidoidea</taxon>
        <taxon>Steinernematidae</taxon>
        <taxon>Steinernema</taxon>
    </lineage>
</organism>